<name>A0A0E2L3F9_ECOU3</name>
<dbReference type="PATRIC" id="fig|1281200.3.peg.2486"/>
<sequence>MIRLDAVVKEIAITILRPNFVHGESFGTNEKLRRERVFSGKRTFSEVMLDAAKKSKQ</sequence>
<accession>A0A0E2L3F9</accession>
<dbReference type="RefSeq" id="WP_000620145.1">
    <property type="nucleotide sequence ID" value="NZ_KE701776.1"/>
</dbReference>
<dbReference type="AlphaFoldDB" id="A0A0E2L3F9"/>
<dbReference type="HOGENOM" id="CLU_3043300_0_0_6"/>
<comment type="caution">
    <text evidence="1">The sequence shown here is derived from an EMBL/GenBank/DDBJ whole genome shotgun (WGS) entry which is preliminary data.</text>
</comment>
<evidence type="ECO:0000313" key="1">
    <source>
        <dbReference type="EMBL" id="EQX26867.1"/>
    </source>
</evidence>
<reference evidence="2" key="1">
    <citation type="submission" date="2013-07" db="EMBL/GenBank/DDBJ databases">
        <title>The genome sequence of Escherichia coli UMEA 3162-1.</title>
        <authorList>
            <consortium name="The Broad Institute Genome Sequencing Platform"/>
            <consortium name="The Broad Institute Genome Sequencing Center for Infectious Disease"/>
            <person name="Feldgarden M."/>
            <person name="Frimodt-Moller N."/>
            <person name="Leihof R.F."/>
            <person name="Rasmussen L."/>
            <person name="Young S.K."/>
            <person name="Zeng Q."/>
            <person name="Gargeya S."/>
            <person name="Abouelleil A."/>
            <person name="Alvarado L."/>
            <person name="Berlin A.M."/>
            <person name="Chapman S.B."/>
            <person name="Gainer-Dewar J."/>
            <person name="Goldberg J."/>
            <person name="Gnerre S."/>
            <person name="Griggs A."/>
            <person name="Gujja S."/>
            <person name="Hansen M."/>
            <person name="Howarth C."/>
            <person name="Imamovic A."/>
            <person name="Larimer J."/>
            <person name="McCowan C."/>
            <person name="Murphy C."/>
            <person name="Pearson M."/>
            <person name="Poon T."/>
            <person name="Priest M."/>
            <person name="Roberts A."/>
            <person name="Saif S."/>
            <person name="Shea T."/>
            <person name="Sykes S."/>
            <person name="Wortman J."/>
            <person name="Nusbaum C."/>
            <person name="Birren B."/>
        </authorList>
    </citation>
    <scope>NUCLEOTIDE SEQUENCE [LARGE SCALE GENOMIC DNA]</scope>
    <source>
        <strain evidence="2">UMEA 3162-1</strain>
    </source>
</reference>
<gene>
    <name evidence="1" type="ORF">G925_02387</name>
</gene>
<protein>
    <submittedName>
        <fullName evidence="1">Uncharacterized protein</fullName>
    </submittedName>
</protein>
<dbReference type="EMBL" id="AWBU01000020">
    <property type="protein sequence ID" value="EQX26867.1"/>
    <property type="molecule type" value="Genomic_DNA"/>
</dbReference>
<dbReference type="Proteomes" id="UP000016035">
    <property type="component" value="Unassembled WGS sequence"/>
</dbReference>
<evidence type="ECO:0000313" key="2">
    <source>
        <dbReference type="Proteomes" id="UP000016035"/>
    </source>
</evidence>
<organism evidence="1 2">
    <name type="scientific">Escherichia coli (strain UMEA 3162-1)</name>
    <dbReference type="NCBI Taxonomy" id="1281200"/>
    <lineage>
        <taxon>Bacteria</taxon>
        <taxon>Pseudomonadati</taxon>
        <taxon>Pseudomonadota</taxon>
        <taxon>Gammaproteobacteria</taxon>
        <taxon>Enterobacterales</taxon>
        <taxon>Enterobacteriaceae</taxon>
        <taxon>Escherichia</taxon>
    </lineage>
</organism>
<proteinExistence type="predicted"/>